<reference evidence="3 4" key="1">
    <citation type="submission" date="2018-02" db="EMBL/GenBank/DDBJ databases">
        <title>8 Nocardia nova and 1 Nocardia cyriacigeorgica strain used for evolution to TMP-SMX.</title>
        <authorList>
            <person name="Mehta H."/>
            <person name="Weng J."/>
            <person name="Shamoo Y."/>
        </authorList>
    </citation>
    <scope>NUCLEOTIDE SEQUENCE [LARGE SCALE GENOMIC DNA]</scope>
    <source>
        <strain evidence="3 4">BAA2227</strain>
    </source>
</reference>
<dbReference type="InterPro" id="IPR040843">
    <property type="entry name" value="RAMA"/>
</dbReference>
<gene>
    <name evidence="3" type="ORF">C5F51_09320</name>
</gene>
<dbReference type="Pfam" id="PF18755">
    <property type="entry name" value="RAMA"/>
    <property type="match status" value="1"/>
</dbReference>
<dbReference type="Proteomes" id="UP000238356">
    <property type="component" value="Unassembled WGS sequence"/>
</dbReference>
<dbReference type="EMBL" id="PSZD01000004">
    <property type="protein sequence ID" value="PPJ30641.1"/>
    <property type="molecule type" value="Genomic_DNA"/>
</dbReference>
<evidence type="ECO:0000256" key="1">
    <source>
        <dbReference type="SAM" id="MobiDB-lite"/>
    </source>
</evidence>
<organism evidence="3 4">
    <name type="scientific">Nocardia nova</name>
    <dbReference type="NCBI Taxonomy" id="37330"/>
    <lineage>
        <taxon>Bacteria</taxon>
        <taxon>Bacillati</taxon>
        <taxon>Actinomycetota</taxon>
        <taxon>Actinomycetes</taxon>
        <taxon>Mycobacteriales</taxon>
        <taxon>Nocardiaceae</taxon>
        <taxon>Nocardia</taxon>
    </lineage>
</organism>
<evidence type="ECO:0000313" key="3">
    <source>
        <dbReference type="EMBL" id="PPJ30641.1"/>
    </source>
</evidence>
<name>A0A2S6AB32_9NOCA</name>
<sequence length="311" mass="33825">MHNRSDGCTVQLHLLTGDPHGVKILRRAGWDGYVLAVPRADVETARGLEELNKGATVILLGSTTDNRPRVRVGHANRPIDHLPMFLADERWTQLFVLGREGDFPKVLARRIAVSMTEAARRTKLADVVDAYPTAPKEISAAVRAEADVFSRETLTFLALCGVTVFGTSIPTIPASIPAESPAPVASTLAGTRTPSGSRPAASMPTAKRVPTAVLPKSAGKAQYDEDMLLLLDLGLLHPGQKLVFEQPRKGQRHIAFVESDGRIRFQNTWYVSPSGAAAAAAGRSSNGWISWRTTNGRLLDDLRRQARKRKD</sequence>
<feature type="region of interest" description="Disordered" evidence="1">
    <location>
        <begin position="184"/>
        <end position="208"/>
    </location>
</feature>
<evidence type="ECO:0000259" key="2">
    <source>
        <dbReference type="Pfam" id="PF18755"/>
    </source>
</evidence>
<protein>
    <recommendedName>
        <fullName evidence="2">RAMA domain-containing protein</fullName>
    </recommendedName>
</protein>
<keyword evidence="4" id="KW-1185">Reference proteome</keyword>
<dbReference type="RefSeq" id="WP_104362927.1">
    <property type="nucleotide sequence ID" value="NZ_PSZD01000004.1"/>
</dbReference>
<dbReference type="AlphaFoldDB" id="A0A2S6AB32"/>
<feature type="domain" description="RAMA" evidence="2">
    <location>
        <begin position="226"/>
        <end position="310"/>
    </location>
</feature>
<accession>A0A2S6AB32</accession>
<proteinExistence type="predicted"/>
<evidence type="ECO:0000313" key="4">
    <source>
        <dbReference type="Proteomes" id="UP000238356"/>
    </source>
</evidence>
<comment type="caution">
    <text evidence="3">The sequence shown here is derived from an EMBL/GenBank/DDBJ whole genome shotgun (WGS) entry which is preliminary data.</text>
</comment>